<organism evidence="5 6">
    <name type="scientific">Microbacterium oryzae</name>
    <dbReference type="NCBI Taxonomy" id="743009"/>
    <lineage>
        <taxon>Bacteria</taxon>
        <taxon>Bacillati</taxon>
        <taxon>Actinomycetota</taxon>
        <taxon>Actinomycetes</taxon>
        <taxon>Micrococcales</taxon>
        <taxon>Microbacteriaceae</taxon>
        <taxon>Microbacterium</taxon>
    </lineage>
</organism>
<evidence type="ECO:0000256" key="1">
    <source>
        <dbReference type="ARBA" id="ARBA00008857"/>
    </source>
</evidence>
<evidence type="ECO:0000256" key="3">
    <source>
        <dbReference type="ARBA" id="ARBA00023172"/>
    </source>
</evidence>
<evidence type="ECO:0000313" key="6">
    <source>
        <dbReference type="Proteomes" id="UP000422989"/>
    </source>
</evidence>
<dbReference type="InterPro" id="IPR050090">
    <property type="entry name" value="Tyrosine_recombinase_XerCD"/>
</dbReference>
<proteinExistence type="inferred from homology"/>
<comment type="similarity">
    <text evidence="1">Belongs to the 'phage' integrase family.</text>
</comment>
<protein>
    <submittedName>
        <fullName evidence="5">Site-specific integrase</fullName>
    </submittedName>
</protein>
<dbReference type="InterPro" id="IPR013762">
    <property type="entry name" value="Integrase-like_cat_sf"/>
</dbReference>
<dbReference type="InterPro" id="IPR011010">
    <property type="entry name" value="DNA_brk_join_enz"/>
</dbReference>
<dbReference type="Proteomes" id="UP000422989">
    <property type="component" value="Chromosome"/>
</dbReference>
<dbReference type="GO" id="GO:0015074">
    <property type="term" value="P:DNA integration"/>
    <property type="evidence" value="ECO:0007669"/>
    <property type="project" value="InterPro"/>
</dbReference>
<dbReference type="PROSITE" id="PS51898">
    <property type="entry name" value="TYR_RECOMBINASE"/>
    <property type="match status" value="1"/>
</dbReference>
<dbReference type="AlphaFoldDB" id="A0A6I6EBH6"/>
<gene>
    <name evidence="5" type="ORF">D7D94_12960</name>
</gene>
<dbReference type="OrthoDB" id="1822491at2"/>
<dbReference type="Pfam" id="PF00589">
    <property type="entry name" value="Phage_integrase"/>
    <property type="match status" value="1"/>
</dbReference>
<keyword evidence="6" id="KW-1185">Reference proteome</keyword>
<dbReference type="SUPFAM" id="SSF56349">
    <property type="entry name" value="DNA breaking-rejoining enzymes"/>
    <property type="match status" value="1"/>
</dbReference>
<dbReference type="CDD" id="cd01189">
    <property type="entry name" value="INT_ICEBs1_C_like"/>
    <property type="match status" value="1"/>
</dbReference>
<dbReference type="Gene3D" id="1.10.150.130">
    <property type="match status" value="1"/>
</dbReference>
<dbReference type="PANTHER" id="PTHR30349:SF64">
    <property type="entry name" value="PROPHAGE INTEGRASE INTD-RELATED"/>
    <property type="match status" value="1"/>
</dbReference>
<dbReference type="EMBL" id="CP032550">
    <property type="protein sequence ID" value="QGU28961.1"/>
    <property type="molecule type" value="Genomic_DNA"/>
</dbReference>
<dbReference type="PANTHER" id="PTHR30349">
    <property type="entry name" value="PHAGE INTEGRASE-RELATED"/>
    <property type="match status" value="1"/>
</dbReference>
<dbReference type="KEGG" id="moj:D7D94_12960"/>
<name>A0A6I6EBH6_9MICO</name>
<feature type="domain" description="Tyr recombinase" evidence="4">
    <location>
        <begin position="156"/>
        <end position="346"/>
    </location>
</feature>
<dbReference type="GO" id="GO:0003677">
    <property type="term" value="F:DNA binding"/>
    <property type="evidence" value="ECO:0007669"/>
    <property type="project" value="UniProtKB-KW"/>
</dbReference>
<evidence type="ECO:0000259" key="4">
    <source>
        <dbReference type="PROSITE" id="PS51898"/>
    </source>
</evidence>
<dbReference type="InterPro" id="IPR002104">
    <property type="entry name" value="Integrase_catalytic"/>
</dbReference>
<keyword evidence="3" id="KW-0233">DNA recombination</keyword>
<dbReference type="Gene3D" id="1.10.443.10">
    <property type="entry name" value="Intergrase catalytic core"/>
    <property type="match status" value="1"/>
</dbReference>
<dbReference type="GO" id="GO:0006310">
    <property type="term" value="P:DNA recombination"/>
    <property type="evidence" value="ECO:0007669"/>
    <property type="project" value="UniProtKB-KW"/>
</dbReference>
<evidence type="ECO:0000313" key="5">
    <source>
        <dbReference type="EMBL" id="QGU28961.1"/>
    </source>
</evidence>
<keyword evidence="2" id="KW-0238">DNA-binding</keyword>
<sequence>MSEKTGKVVWRARYRVDGGKEHVRHFPTKRAGEAWLNEATAAIVTGSWADPVAGRLSWSDWVKVWESGQVWTESTSATVETAMRSVPWGDKAMREIKPSEVQRWVADESKRGLAPATIKTRLNFVQMCFRAAVNEGVIPKNPATTAKAPRGRKKDVAMKLLTTEQLAASLEVAEHFRPFVAVCAFAGLRLGEAAGLQLSDIDLDANTIAVNRQVQGTSIPSTKIVPPKAGSERTVYVPQELSEMLRVHVEREGITRPDEHLFVTPLGRLYNRNNAGDEWRRIRTEAELPSDVTLHALRHTFASNLIAAGCDVVTVQRALGHSQPSITLNVYSHLWPSAEDKTRTATAVFMGEVLASADSQRTPDNKPQVS</sequence>
<accession>A0A6I6EBH6</accession>
<dbReference type="InterPro" id="IPR010998">
    <property type="entry name" value="Integrase_recombinase_N"/>
</dbReference>
<evidence type="ECO:0000256" key="2">
    <source>
        <dbReference type="ARBA" id="ARBA00023125"/>
    </source>
</evidence>
<reference evidence="5 6" key="1">
    <citation type="submission" date="2018-09" db="EMBL/GenBank/DDBJ databases">
        <title>Whole genome sequencing of Microbacterium oryzae strain MB-10T.</title>
        <authorList>
            <person name="Das S.K."/>
        </authorList>
    </citation>
    <scope>NUCLEOTIDE SEQUENCE [LARGE SCALE GENOMIC DNA]</scope>
    <source>
        <strain evidence="5 6">MB-10</strain>
    </source>
</reference>